<protein>
    <submittedName>
        <fullName evidence="2">Uncharacterized protein</fullName>
    </submittedName>
</protein>
<accession>A0A834TKP1</accession>
<feature type="region of interest" description="Disordered" evidence="1">
    <location>
        <begin position="1"/>
        <end position="21"/>
    </location>
</feature>
<sequence length="208" mass="23660">MVVDDEGSAFNDADDEEDTGNPYVDMVVDAARGRLDPNFECMEKANNPSASRFYELLEDADEPLWDGYYNLTKLSVVSQRLNLKSEFNMSQISGSRVNGEWWAACKVRAKLFMDETLNSVGEVSNEFSTSDYYQDDESLTIHDRTSEEEEINLLDAHGLMEEVNLDELPHPMNAPHIDQFIDDNEETDHNEFLDSDEELFDSDSSSDS</sequence>
<dbReference type="OrthoDB" id="1411153at2759"/>
<evidence type="ECO:0000313" key="2">
    <source>
        <dbReference type="EMBL" id="KAF7823978.1"/>
    </source>
</evidence>
<evidence type="ECO:0000256" key="1">
    <source>
        <dbReference type="SAM" id="MobiDB-lite"/>
    </source>
</evidence>
<dbReference type="Proteomes" id="UP000634136">
    <property type="component" value="Unassembled WGS sequence"/>
</dbReference>
<keyword evidence="3" id="KW-1185">Reference proteome</keyword>
<gene>
    <name evidence="2" type="ORF">G2W53_022122</name>
</gene>
<dbReference type="AlphaFoldDB" id="A0A834TKP1"/>
<dbReference type="EMBL" id="JAAIUW010000007">
    <property type="protein sequence ID" value="KAF7823978.1"/>
    <property type="molecule type" value="Genomic_DNA"/>
</dbReference>
<proteinExistence type="predicted"/>
<name>A0A834TKP1_9FABA</name>
<organism evidence="2 3">
    <name type="scientific">Senna tora</name>
    <dbReference type="NCBI Taxonomy" id="362788"/>
    <lineage>
        <taxon>Eukaryota</taxon>
        <taxon>Viridiplantae</taxon>
        <taxon>Streptophyta</taxon>
        <taxon>Embryophyta</taxon>
        <taxon>Tracheophyta</taxon>
        <taxon>Spermatophyta</taxon>
        <taxon>Magnoliopsida</taxon>
        <taxon>eudicotyledons</taxon>
        <taxon>Gunneridae</taxon>
        <taxon>Pentapetalae</taxon>
        <taxon>rosids</taxon>
        <taxon>fabids</taxon>
        <taxon>Fabales</taxon>
        <taxon>Fabaceae</taxon>
        <taxon>Caesalpinioideae</taxon>
        <taxon>Cassia clade</taxon>
        <taxon>Senna</taxon>
    </lineage>
</organism>
<comment type="caution">
    <text evidence="2">The sequence shown here is derived from an EMBL/GenBank/DDBJ whole genome shotgun (WGS) entry which is preliminary data.</text>
</comment>
<feature type="compositionally biased region" description="Acidic residues" evidence="1">
    <location>
        <begin position="1"/>
        <end position="19"/>
    </location>
</feature>
<reference evidence="2" key="1">
    <citation type="submission" date="2020-09" db="EMBL/GenBank/DDBJ databases">
        <title>Genome-Enabled Discovery of Anthraquinone Biosynthesis in Senna tora.</title>
        <authorList>
            <person name="Kang S.-H."/>
            <person name="Pandey R.P."/>
            <person name="Lee C.-M."/>
            <person name="Sim J.-S."/>
            <person name="Jeong J.-T."/>
            <person name="Choi B.-S."/>
            <person name="Jung M."/>
            <person name="Ginzburg D."/>
            <person name="Zhao K."/>
            <person name="Won S.Y."/>
            <person name="Oh T.-J."/>
            <person name="Yu Y."/>
            <person name="Kim N.-H."/>
            <person name="Lee O.R."/>
            <person name="Lee T.-H."/>
            <person name="Bashyal P."/>
            <person name="Kim T.-S."/>
            <person name="Lee W.-H."/>
            <person name="Kawkins C."/>
            <person name="Kim C.-K."/>
            <person name="Kim J.S."/>
            <person name="Ahn B.O."/>
            <person name="Rhee S.Y."/>
            <person name="Sohng J.K."/>
        </authorList>
    </citation>
    <scope>NUCLEOTIDE SEQUENCE</scope>
    <source>
        <tissue evidence="2">Leaf</tissue>
    </source>
</reference>
<evidence type="ECO:0000313" key="3">
    <source>
        <dbReference type="Proteomes" id="UP000634136"/>
    </source>
</evidence>